<dbReference type="EMBL" id="OUNC01000045">
    <property type="protein sequence ID" value="SPP29355.1"/>
    <property type="molecule type" value="Genomic_DNA"/>
</dbReference>
<sequence>MKVPERYKPVSDFQVTITEDSKILHYDLEDQVLKSPIKIVKKDKETGEMIPRAGATFKTKDSLGQYVEQATEEIPSQNITVFRFNDERRIIYY</sequence>
<proteinExistence type="predicted"/>
<organism evidence="1 2">
    <name type="scientific">Brochothrix thermosphacta</name>
    <name type="common">Microbacterium thermosphactum</name>
    <dbReference type="NCBI Taxonomy" id="2756"/>
    <lineage>
        <taxon>Bacteria</taxon>
        <taxon>Bacillati</taxon>
        <taxon>Bacillota</taxon>
        <taxon>Bacilli</taxon>
        <taxon>Bacillales</taxon>
        <taxon>Listeriaceae</taxon>
        <taxon>Brochothrix</taxon>
    </lineage>
</organism>
<name>A0A2X0QKW0_BROTH</name>
<gene>
    <name evidence="1" type="ORF">BTBSAS_50003</name>
</gene>
<evidence type="ECO:0000313" key="1">
    <source>
        <dbReference type="EMBL" id="SPP29355.1"/>
    </source>
</evidence>
<accession>A0A2X0QKW0</accession>
<protein>
    <submittedName>
        <fullName evidence="1">Uncharacterized protein</fullName>
    </submittedName>
</protein>
<reference evidence="2" key="1">
    <citation type="submission" date="2018-04" db="EMBL/GenBank/DDBJ databases">
        <authorList>
            <person name="Illikoud N."/>
        </authorList>
    </citation>
    <scope>NUCLEOTIDE SEQUENCE [LARGE SCALE GENOMIC DNA]</scope>
</reference>
<dbReference type="AlphaFoldDB" id="A0A2X0QKW0"/>
<evidence type="ECO:0000313" key="2">
    <source>
        <dbReference type="Proteomes" id="UP000270190"/>
    </source>
</evidence>
<dbReference type="RefSeq" id="WP_120487983.1">
    <property type="nucleotide sequence ID" value="NZ_CBCPKC010000004.1"/>
</dbReference>
<dbReference type="Proteomes" id="UP000270190">
    <property type="component" value="Unassembled WGS sequence"/>
</dbReference>